<evidence type="ECO:0000256" key="1">
    <source>
        <dbReference type="ARBA" id="ARBA00022737"/>
    </source>
</evidence>
<evidence type="ECO:0000259" key="4">
    <source>
        <dbReference type="SMART" id="SM00555"/>
    </source>
</evidence>
<dbReference type="InterPro" id="IPR022018">
    <property type="entry name" value="GIT1_C"/>
</dbReference>
<comment type="caution">
    <text evidence="5">The sequence shown here is derived from an EMBL/GenBank/DDBJ whole genome shotgun (WGS) entry which is preliminary data.</text>
</comment>
<dbReference type="GO" id="GO:0005826">
    <property type="term" value="C:actomyosin contractile ring"/>
    <property type="evidence" value="ECO:0007669"/>
    <property type="project" value="TreeGrafter"/>
</dbReference>
<feature type="compositionally biased region" description="Low complexity" evidence="3">
    <location>
        <begin position="950"/>
        <end position="967"/>
    </location>
</feature>
<organism evidence="5 6">
    <name type="scientific">Kockovaella imperatae</name>
    <dbReference type="NCBI Taxonomy" id="4999"/>
    <lineage>
        <taxon>Eukaryota</taxon>
        <taxon>Fungi</taxon>
        <taxon>Dikarya</taxon>
        <taxon>Basidiomycota</taxon>
        <taxon>Agaricomycotina</taxon>
        <taxon>Tremellomycetes</taxon>
        <taxon>Tremellales</taxon>
        <taxon>Cuniculitremaceae</taxon>
        <taxon>Kockovaella</taxon>
    </lineage>
</organism>
<feature type="coiled-coil region" evidence="2">
    <location>
        <begin position="492"/>
        <end position="526"/>
    </location>
</feature>
<keyword evidence="1" id="KW-0677">Repeat</keyword>
<proteinExistence type="predicted"/>
<dbReference type="OrthoDB" id="5588096at2759"/>
<dbReference type="InterPro" id="IPR056439">
    <property type="entry name" value="VBS_C3G9"/>
</dbReference>
<feature type="region of interest" description="Disordered" evidence="3">
    <location>
        <begin position="560"/>
        <end position="585"/>
    </location>
</feature>
<dbReference type="SMART" id="SM00555">
    <property type="entry name" value="GIT"/>
    <property type="match status" value="2"/>
</dbReference>
<feature type="compositionally biased region" description="Low complexity" evidence="3">
    <location>
        <begin position="37"/>
        <end position="56"/>
    </location>
</feature>
<feature type="compositionally biased region" description="Polar residues" evidence="3">
    <location>
        <begin position="856"/>
        <end position="883"/>
    </location>
</feature>
<evidence type="ECO:0000256" key="3">
    <source>
        <dbReference type="SAM" id="MobiDB-lite"/>
    </source>
</evidence>
<feature type="region of interest" description="Disordered" evidence="3">
    <location>
        <begin position="823"/>
        <end position="885"/>
    </location>
</feature>
<feature type="compositionally biased region" description="Polar residues" evidence="3">
    <location>
        <begin position="1008"/>
        <end position="1019"/>
    </location>
</feature>
<dbReference type="RefSeq" id="XP_021868951.1">
    <property type="nucleotide sequence ID" value="XM_022016746.1"/>
</dbReference>
<feature type="compositionally biased region" description="Polar residues" evidence="3">
    <location>
        <begin position="15"/>
        <end position="36"/>
    </location>
</feature>
<accession>A0A1Y1U9K1</accession>
<feature type="region of interest" description="Disordered" evidence="3">
    <location>
        <begin position="922"/>
        <end position="967"/>
    </location>
</feature>
<dbReference type="Pfam" id="PF08518">
    <property type="entry name" value="GIT_SHD"/>
    <property type="match status" value="2"/>
</dbReference>
<evidence type="ECO:0000313" key="6">
    <source>
        <dbReference type="Proteomes" id="UP000193218"/>
    </source>
</evidence>
<sequence length="1245" mass="134556">MAMTSSSRPFGGSSAFPNSPAPTTSSSLNYSQYGSNSFASPSAHRPSAPSVSSSYSNRTVPRQGTGLRPSAGGGGSGSASASGDRKVESRDVARIHYRALRDFLREWLENESASTRASARDKLTRLTKLQFQELSTDVYDELQRRLDQEHGPNGADAFLPVREDFHPKRNQARQKLATLPRSRFRDLASDVFYELRRRYPEFQEEETEETMFDDEPPPAPGPVAPRNQYDRNGPTAPVASHQRQGSRNVSGSSSHSHPSRDGSRDYMTRPNGSAFGGGSANMGMTTSDNIIPNKSRMREEDVKVPYSRDSTSGPPPQPLAPMARSGPGMLDRPTNDVVIPNKSRLREENIEVPFSRDDSATGSSSTRPSRSASKSSAGGGMVDRPTNDVVVPNRSRMREEEVQVPYARESRNLDRPRSSASSRPGSVSSQNHDRTPRIDGPQNALSPHGAGDDREYYDRMSFSSNITSKSRTGGTPGGAGLGWDEEREQKIRAEYEFRIAGLERKASQAEGEREAMRKKVEELESTVRGDDVEIRGMKERAALHASQLRSMQHELDIAKDGAEAARSHGESSSRQAQEEISHWKERCDRLEDELRRAEEERSALETANAAGGMNTDEAVSSLKQEIHTLVDELQSLSARNEALITERERDAQAMNEMEAKVEEYKRMYDSARVELRNLKATSMMFVPKPATDDHLPASPDGNIADINVLAFQTAIDGLLSAARSSQPSSVLSSMKSIVEAITEIGDDVKQFEARPNLDVDVSRLESLKFESTNRLNSLMQTARNHAMSSGLAPVSLIDAAAGHLSSNVVEIIKLLKIRRSGEAATMTRNRSSMSIKDMVDRSRAGAGTPTLDRRANTPTTEYSNRSGTPTESAPIKSTSSSAGSRLRDYAAGAKEYAQGAVERLREPLSATSSSGVRRAFDGLVQSTRSGSGDGRSLSPIDTKVNGAGSGPMSASASASANSSGPNAASNLRINSYASNTSSMARSDSFDYDHKPSVSTYDQRRPTLESRSNTYSSQNDYVDRSSERDSRDRVRGDSVSSRNGFRSPVEMRNPSGDHRGNGYNRDPAPRSQSPAAGATGASGDSTPMAPVSAVSAASMGSGSASKSNPPRDDDEVFLGQGGGTDQEWEDVKPYLENQSSALVNSIQNLLAAIRTGGPTPALNEHLSEVIAIASSIVAVSTDALPTSLRAEGNPLLRELVGNTNKLSEAQESAKNGGFDKAMRQIIASASFGVAKSLKSLMKLGAE</sequence>
<dbReference type="InterPro" id="IPR039892">
    <property type="entry name" value="Spa2/Sph1"/>
</dbReference>
<dbReference type="PANTHER" id="PTHR21601">
    <property type="entry name" value="SPA2 PROTEIN"/>
    <property type="match status" value="1"/>
</dbReference>
<dbReference type="AlphaFoldDB" id="A0A1Y1U9K1"/>
<protein>
    <recommendedName>
        <fullName evidence="4">GIT Spa2 homology (SHD) domain-containing protein</fullName>
    </recommendedName>
</protein>
<name>A0A1Y1U9K1_9TREE</name>
<keyword evidence="2" id="KW-0175">Coiled coil</keyword>
<dbReference type="Pfam" id="PF12205">
    <property type="entry name" value="GIT1_C"/>
    <property type="match status" value="1"/>
</dbReference>
<feature type="domain" description="GIT Spa2 homology (SHD)" evidence="4">
    <location>
        <begin position="172"/>
        <end position="202"/>
    </location>
</feature>
<dbReference type="GO" id="GO:0005078">
    <property type="term" value="F:MAP-kinase scaffold activity"/>
    <property type="evidence" value="ECO:0007669"/>
    <property type="project" value="TreeGrafter"/>
</dbReference>
<evidence type="ECO:0000313" key="5">
    <source>
        <dbReference type="EMBL" id="ORX34709.1"/>
    </source>
</evidence>
<feature type="compositionally biased region" description="Polar residues" evidence="3">
    <location>
        <begin position="461"/>
        <end position="472"/>
    </location>
</feature>
<feature type="compositionally biased region" description="Basic and acidic residues" evidence="3">
    <location>
        <begin position="987"/>
        <end position="1007"/>
    </location>
</feature>
<gene>
    <name evidence="5" type="ORF">BD324DRAFT_634585</name>
</gene>
<dbReference type="PANTHER" id="PTHR21601:SF0">
    <property type="entry name" value="PROTEIN SPA2-RELATED"/>
    <property type="match status" value="1"/>
</dbReference>
<dbReference type="GO" id="GO:1902716">
    <property type="term" value="C:cell cortex of growing cell tip"/>
    <property type="evidence" value="ECO:0007669"/>
    <property type="project" value="TreeGrafter"/>
</dbReference>
<dbReference type="InterPro" id="IPR013724">
    <property type="entry name" value="GIT_SHD"/>
</dbReference>
<feature type="compositionally biased region" description="Basic and acidic residues" evidence="3">
    <location>
        <begin position="1020"/>
        <end position="1035"/>
    </location>
</feature>
<feature type="domain" description="GIT Spa2 homology (SHD)" evidence="4">
    <location>
        <begin position="119"/>
        <end position="149"/>
    </location>
</feature>
<feature type="region of interest" description="Disordered" evidence="3">
    <location>
        <begin position="982"/>
        <end position="1126"/>
    </location>
</feature>
<feature type="compositionally biased region" description="Basic and acidic residues" evidence="3">
    <location>
        <begin position="408"/>
        <end position="417"/>
    </location>
</feature>
<feature type="compositionally biased region" description="Low complexity" evidence="3">
    <location>
        <begin position="1072"/>
        <end position="1104"/>
    </location>
</feature>
<feature type="compositionally biased region" description="Acidic residues" evidence="3">
    <location>
        <begin position="203"/>
        <end position="216"/>
    </location>
</feature>
<dbReference type="Pfam" id="PF23742">
    <property type="entry name" value="VBS_C3G9"/>
    <property type="match status" value="1"/>
</dbReference>
<feature type="compositionally biased region" description="Low complexity" evidence="3">
    <location>
        <begin position="360"/>
        <end position="376"/>
    </location>
</feature>
<dbReference type="STRING" id="4999.A0A1Y1U9K1"/>
<feature type="region of interest" description="Disordered" evidence="3">
    <location>
        <begin position="203"/>
        <end position="485"/>
    </location>
</feature>
<keyword evidence="6" id="KW-1185">Reference proteome</keyword>
<dbReference type="EMBL" id="NBSH01000013">
    <property type="protein sequence ID" value="ORX34709.1"/>
    <property type="molecule type" value="Genomic_DNA"/>
</dbReference>
<feature type="region of interest" description="Disordered" evidence="3">
    <location>
        <begin position="1"/>
        <end position="88"/>
    </location>
</feature>
<reference evidence="5 6" key="1">
    <citation type="submission" date="2017-03" db="EMBL/GenBank/DDBJ databases">
        <title>Widespread Adenine N6-methylation of Active Genes in Fungi.</title>
        <authorList>
            <consortium name="DOE Joint Genome Institute"/>
            <person name="Mondo S.J."/>
            <person name="Dannebaum R.O."/>
            <person name="Kuo R.C."/>
            <person name="Louie K.B."/>
            <person name="Bewick A.J."/>
            <person name="Labutti K."/>
            <person name="Haridas S."/>
            <person name="Kuo A."/>
            <person name="Salamov A."/>
            <person name="Ahrendt S.R."/>
            <person name="Lau R."/>
            <person name="Bowen B.P."/>
            <person name="Lipzen A."/>
            <person name="Sullivan W."/>
            <person name="Andreopoulos W.B."/>
            <person name="Clum A."/>
            <person name="Lindquist E."/>
            <person name="Daum C."/>
            <person name="Northen T.R."/>
            <person name="Ramamoorthy G."/>
            <person name="Schmitz R.J."/>
            <person name="Gryganskyi A."/>
            <person name="Culley D."/>
            <person name="Magnuson J."/>
            <person name="James T.Y."/>
            <person name="O'Malley M.A."/>
            <person name="Stajich J.E."/>
            <person name="Spatafora J.W."/>
            <person name="Visel A."/>
            <person name="Grigoriev I.V."/>
        </authorList>
    </citation>
    <scope>NUCLEOTIDE SEQUENCE [LARGE SCALE GENOMIC DNA]</scope>
    <source>
        <strain evidence="5 6">NRRL Y-17943</strain>
    </source>
</reference>
<evidence type="ECO:0000256" key="2">
    <source>
        <dbReference type="SAM" id="Coils"/>
    </source>
</evidence>
<feature type="compositionally biased region" description="Polar residues" evidence="3">
    <location>
        <begin position="282"/>
        <end position="292"/>
    </location>
</feature>
<dbReference type="InParanoid" id="A0A1Y1U9K1"/>
<dbReference type="Proteomes" id="UP000193218">
    <property type="component" value="Unassembled WGS sequence"/>
</dbReference>
<feature type="compositionally biased region" description="Basic and acidic residues" evidence="3">
    <location>
        <begin position="344"/>
        <end position="359"/>
    </location>
</feature>
<feature type="compositionally biased region" description="Basic and acidic residues" evidence="3">
    <location>
        <begin position="258"/>
        <end position="267"/>
    </location>
</feature>
<dbReference type="GeneID" id="33558555"/>
<feature type="compositionally biased region" description="Low complexity" evidence="3">
    <location>
        <begin position="418"/>
        <end position="429"/>
    </location>
</feature>